<dbReference type="InterPro" id="IPR039910">
    <property type="entry name" value="D15-like"/>
</dbReference>
<feature type="domain" description="POTRA" evidence="4">
    <location>
        <begin position="241"/>
        <end position="315"/>
    </location>
</feature>
<dbReference type="InterPro" id="IPR000184">
    <property type="entry name" value="Bac_surfAg_D15"/>
</dbReference>
<accession>A0A4S8P186</accession>
<comment type="subcellular location">
    <subcellularLocation>
        <location evidence="1">Membrane</location>
    </subcellularLocation>
</comment>
<evidence type="ECO:0000259" key="4">
    <source>
        <dbReference type="PROSITE" id="PS51779"/>
    </source>
</evidence>
<dbReference type="EMBL" id="STGV01000004">
    <property type="protein sequence ID" value="THV22432.1"/>
    <property type="molecule type" value="Genomic_DNA"/>
</dbReference>
<evidence type="ECO:0000256" key="2">
    <source>
        <dbReference type="ARBA" id="ARBA00022452"/>
    </source>
</evidence>
<keyword evidence="2" id="KW-0812">Transmembrane</keyword>
<dbReference type="GO" id="GO:0019867">
    <property type="term" value="C:outer membrane"/>
    <property type="evidence" value="ECO:0007669"/>
    <property type="project" value="InterPro"/>
</dbReference>
<dbReference type="PANTHER" id="PTHR12815">
    <property type="entry name" value="SORTING AND ASSEMBLY MACHINERY SAMM50 PROTEIN FAMILY MEMBER"/>
    <property type="match status" value="1"/>
</dbReference>
<dbReference type="InterPro" id="IPR034746">
    <property type="entry name" value="POTRA"/>
</dbReference>
<protein>
    <submittedName>
        <fullName evidence="5">Outer membrane protein assembly factor</fullName>
    </submittedName>
</protein>
<dbReference type="OrthoDB" id="9769707at2"/>
<dbReference type="Gene3D" id="2.40.160.50">
    <property type="entry name" value="membrane protein fhac: a member of the omp85/tpsb transporter family"/>
    <property type="match status" value="1"/>
</dbReference>
<dbReference type="RefSeq" id="WP_136599201.1">
    <property type="nucleotide sequence ID" value="NZ_STGV01000004.1"/>
</dbReference>
<organism evidence="5 6">
    <name type="scientific">Peteryoungia ipomoeae</name>
    <dbReference type="NCBI Taxonomy" id="1210932"/>
    <lineage>
        <taxon>Bacteria</taxon>
        <taxon>Pseudomonadati</taxon>
        <taxon>Pseudomonadota</taxon>
        <taxon>Alphaproteobacteria</taxon>
        <taxon>Hyphomicrobiales</taxon>
        <taxon>Rhizobiaceae</taxon>
        <taxon>Peteryoungia</taxon>
    </lineage>
</organism>
<evidence type="ECO:0000256" key="3">
    <source>
        <dbReference type="ARBA" id="ARBA00023136"/>
    </source>
</evidence>
<evidence type="ECO:0000313" key="6">
    <source>
        <dbReference type="Proteomes" id="UP000308828"/>
    </source>
</evidence>
<dbReference type="Pfam" id="PF07244">
    <property type="entry name" value="POTRA"/>
    <property type="match status" value="1"/>
</dbReference>
<dbReference type="Proteomes" id="UP000308828">
    <property type="component" value="Unassembled WGS sequence"/>
</dbReference>
<dbReference type="PROSITE" id="PS51779">
    <property type="entry name" value="POTRA"/>
    <property type="match status" value="1"/>
</dbReference>
<keyword evidence="6" id="KW-1185">Reference proteome</keyword>
<sequence>MRRLSGLTLRTDSKALRYALAAAVVFPIGLGPFHAAPASAFEIFGIKLFGGDDEDRDVIDPLDYTITLETGAADRALKKSLENTSLLLADEEKPVSGDLGLVIKAKDDRDRLIATLYEQSLYGGIVKVFIDGRDLDSLPPNPTFDRSRPVPVTITVQPGEPFTLGQITLQDDAARLDPAEFDLVPGENAGSLKILRATEAMSEQLKAEGRPLTEVRERHVVADHRTKTVNVTIGVEAGPVAPLGSVTVRGARTVDSAFIARYSRLRPGDTYSPEQLRKAAERLRMLGTFSSVTINEAESLADDGSLPIGITVSEGKHRYFGVGASYSSLDGAGFEGYWGHRNLFGQAESLRIEGAIRGLGEAKSIDDLSALDYNAGITFIKPGAFFPSATLEASIKGSSVTTDFYDAATITGKIGLSYEITDQDKVNAGVSIAYDSIDDAFADGNTYLTFGVPIGYARDTRDNRLNPTEGHYGTVTITPSYEFFDQTVFTSVEGSISGYLGFGEEDRFVLAGRLSAGSLIGGGDLSAIPATRRFFVGGGGSVRGYSFQEITPYTDAGDGTGGRSFATVNLEARVSVTETIGIVPFLDIGTASDETIPDFSDLRMGAGVGLRYMTPFGPLRLDVAMPLQRYDGGSRFGIYAGIGQSF</sequence>
<dbReference type="AlphaFoldDB" id="A0A4S8P186"/>
<dbReference type="InterPro" id="IPR010827">
    <property type="entry name" value="BamA/TamA_POTRA"/>
</dbReference>
<keyword evidence="3" id="KW-0472">Membrane</keyword>
<keyword evidence="2" id="KW-1134">Transmembrane beta strand</keyword>
<evidence type="ECO:0000256" key="1">
    <source>
        <dbReference type="ARBA" id="ARBA00004370"/>
    </source>
</evidence>
<dbReference type="Pfam" id="PF01103">
    <property type="entry name" value="Omp85"/>
    <property type="match status" value="1"/>
</dbReference>
<comment type="caution">
    <text evidence="5">The sequence shown here is derived from an EMBL/GenBank/DDBJ whole genome shotgun (WGS) entry which is preliminary data.</text>
</comment>
<dbReference type="PANTHER" id="PTHR12815:SF42">
    <property type="entry name" value="BACTERIAL SURFACE ANTIGEN (D15) DOMAIN-CONTAINING PROTEIN"/>
    <property type="match status" value="1"/>
</dbReference>
<reference evidence="5 6" key="1">
    <citation type="submission" date="2019-04" db="EMBL/GenBank/DDBJ databases">
        <title>Genome sequence of strain shin9-1.</title>
        <authorList>
            <person name="Gao J."/>
            <person name="Sun J."/>
        </authorList>
    </citation>
    <scope>NUCLEOTIDE SEQUENCE [LARGE SCALE GENOMIC DNA]</scope>
    <source>
        <strain evidence="6">shin9-1</strain>
    </source>
</reference>
<proteinExistence type="predicted"/>
<dbReference type="Gene3D" id="3.10.20.310">
    <property type="entry name" value="membrane protein fhac"/>
    <property type="match status" value="1"/>
</dbReference>
<evidence type="ECO:0000313" key="5">
    <source>
        <dbReference type="EMBL" id="THV22432.1"/>
    </source>
</evidence>
<name>A0A4S8P186_9HYPH</name>
<gene>
    <name evidence="5" type="ORF">FAA97_14225</name>
</gene>